<dbReference type="EMBL" id="GBXM01024578">
    <property type="protein sequence ID" value="JAH83999.1"/>
    <property type="molecule type" value="Transcribed_RNA"/>
</dbReference>
<reference evidence="1" key="1">
    <citation type="submission" date="2014-11" db="EMBL/GenBank/DDBJ databases">
        <authorList>
            <person name="Amaro Gonzalez C."/>
        </authorList>
    </citation>
    <scope>NUCLEOTIDE SEQUENCE</scope>
</reference>
<sequence length="34" mass="3876">MCIGYFTLCLNNNYIAQHHKNMPLPKVVVVTIVT</sequence>
<evidence type="ECO:0000313" key="1">
    <source>
        <dbReference type="EMBL" id="JAH83999.1"/>
    </source>
</evidence>
<name>A0A0E9W0U9_ANGAN</name>
<proteinExistence type="predicted"/>
<accession>A0A0E9W0U9</accession>
<protein>
    <submittedName>
        <fullName evidence="1">Uncharacterized protein</fullName>
    </submittedName>
</protein>
<reference evidence="1" key="2">
    <citation type="journal article" date="2015" name="Fish Shellfish Immunol.">
        <title>Early steps in the European eel (Anguilla anguilla)-Vibrio vulnificus interaction in the gills: Role of the RtxA13 toxin.</title>
        <authorList>
            <person name="Callol A."/>
            <person name="Pajuelo D."/>
            <person name="Ebbesson L."/>
            <person name="Teles M."/>
            <person name="MacKenzie S."/>
            <person name="Amaro C."/>
        </authorList>
    </citation>
    <scope>NUCLEOTIDE SEQUENCE</scope>
</reference>
<organism evidence="1">
    <name type="scientific">Anguilla anguilla</name>
    <name type="common">European freshwater eel</name>
    <name type="synonym">Muraena anguilla</name>
    <dbReference type="NCBI Taxonomy" id="7936"/>
    <lineage>
        <taxon>Eukaryota</taxon>
        <taxon>Metazoa</taxon>
        <taxon>Chordata</taxon>
        <taxon>Craniata</taxon>
        <taxon>Vertebrata</taxon>
        <taxon>Euteleostomi</taxon>
        <taxon>Actinopterygii</taxon>
        <taxon>Neopterygii</taxon>
        <taxon>Teleostei</taxon>
        <taxon>Anguilliformes</taxon>
        <taxon>Anguillidae</taxon>
        <taxon>Anguilla</taxon>
    </lineage>
</organism>
<dbReference type="AlphaFoldDB" id="A0A0E9W0U9"/>